<dbReference type="InterPro" id="IPR042188">
    <property type="entry name" value="MmgE/PrpD_sf_2"/>
</dbReference>
<evidence type="ECO:0000259" key="2">
    <source>
        <dbReference type="Pfam" id="PF03972"/>
    </source>
</evidence>
<comment type="similarity">
    <text evidence="1">Belongs to the PrpD family.</text>
</comment>
<evidence type="ECO:0000259" key="3">
    <source>
        <dbReference type="Pfam" id="PF19305"/>
    </source>
</evidence>
<dbReference type="Gene3D" id="3.30.1330.120">
    <property type="entry name" value="2-methylcitrate dehydratase PrpD"/>
    <property type="match status" value="1"/>
</dbReference>
<dbReference type="PANTHER" id="PTHR16943">
    <property type="entry name" value="2-METHYLCITRATE DEHYDRATASE-RELATED"/>
    <property type="match status" value="1"/>
</dbReference>
<reference evidence="4 5" key="1">
    <citation type="submission" date="2020-04" db="EMBL/GenBank/DDBJ databases">
        <authorList>
            <person name="De Canck E."/>
        </authorList>
    </citation>
    <scope>NUCLEOTIDE SEQUENCE [LARGE SCALE GENOMIC DNA]</scope>
    <source>
        <strain evidence="4 5">LMG 27177</strain>
    </source>
</reference>
<protein>
    <recommendedName>
        <fullName evidence="6">2-methylcitrate dehydratase</fullName>
    </recommendedName>
</protein>
<dbReference type="SUPFAM" id="SSF103378">
    <property type="entry name" value="2-methylcitrate dehydratase PrpD"/>
    <property type="match status" value="1"/>
</dbReference>
<dbReference type="InterPro" id="IPR005656">
    <property type="entry name" value="MmgE_PrpD"/>
</dbReference>
<evidence type="ECO:0008006" key="6">
    <source>
        <dbReference type="Google" id="ProtNLM"/>
    </source>
</evidence>
<keyword evidence="5" id="KW-1185">Reference proteome</keyword>
<evidence type="ECO:0000256" key="1">
    <source>
        <dbReference type="ARBA" id="ARBA00006174"/>
    </source>
</evidence>
<accession>A0A6J5H0Q6</accession>
<dbReference type="Gene3D" id="1.10.4100.10">
    <property type="entry name" value="2-methylcitrate dehydratase PrpD"/>
    <property type="match status" value="1"/>
</dbReference>
<dbReference type="EMBL" id="CADIKI010000036">
    <property type="protein sequence ID" value="CAB3810467.1"/>
    <property type="molecule type" value="Genomic_DNA"/>
</dbReference>
<dbReference type="GO" id="GO:0016829">
    <property type="term" value="F:lyase activity"/>
    <property type="evidence" value="ECO:0007669"/>
    <property type="project" value="InterPro"/>
</dbReference>
<evidence type="ECO:0000313" key="5">
    <source>
        <dbReference type="Proteomes" id="UP000494252"/>
    </source>
</evidence>
<feature type="domain" description="MmgE/PrpD C-terminal" evidence="3">
    <location>
        <begin position="296"/>
        <end position="450"/>
    </location>
</feature>
<name>A0A6J5H0Q6_9BURK</name>
<dbReference type="InterPro" id="IPR042183">
    <property type="entry name" value="MmgE/PrpD_sf_1"/>
</dbReference>
<organism evidence="4 5">
    <name type="scientific">Paraburkholderia fynbosensis</name>
    <dbReference type="NCBI Taxonomy" id="1200993"/>
    <lineage>
        <taxon>Bacteria</taxon>
        <taxon>Pseudomonadati</taxon>
        <taxon>Pseudomonadota</taxon>
        <taxon>Betaproteobacteria</taxon>
        <taxon>Burkholderiales</taxon>
        <taxon>Burkholderiaceae</taxon>
        <taxon>Paraburkholderia</taxon>
    </lineage>
</organism>
<dbReference type="Pfam" id="PF19305">
    <property type="entry name" value="MmgE_PrpD_C"/>
    <property type="match status" value="1"/>
</dbReference>
<dbReference type="InterPro" id="IPR045336">
    <property type="entry name" value="MmgE_PrpD_N"/>
</dbReference>
<sequence>MKYMWQRAIFPINWMSGELTMTDRLPQVFPLTCALGEFAARPGDIPDLALQTARIGLTDAIGVMLAGRSEPVLRALYTTLDVERSAEATGLVQVLGTKERARALDAALLNGTAAHALAMDDVAAGCHPSSMLMAALVCQAQLSGHGGLDILRAYVVGYEILAELAGREPDALHRSGWHPSAVLGPVAVAGAVAHLMGLDGEACAHALGMAASMTGELVANFGTGAKPLHIGRAAQAGLLAARMAAAGVTAAQDALESKTGLLSAISPSGRVDLTREPACLNDLWHITRSGISIKQYPVCYSTHRVVDAAITVAGLPGFAVENIQRIEVSIGATQAWMARHHRPLSVPEAKYSVEFAVASGLIARAAGFAQLNDTFIQSEAVQRLIGATDLALSDDVSEEDAVFSPFDHVAVQLTDGARYDSGPVRYARGNAKLAMTDVERHRKFVDCARHGGYAEPEALWSRLESLATLNCLEDLFV</sequence>
<dbReference type="Proteomes" id="UP000494252">
    <property type="component" value="Unassembled WGS sequence"/>
</dbReference>
<evidence type="ECO:0000313" key="4">
    <source>
        <dbReference type="EMBL" id="CAB3810467.1"/>
    </source>
</evidence>
<dbReference type="InterPro" id="IPR045337">
    <property type="entry name" value="MmgE_PrpD_C"/>
</dbReference>
<dbReference type="InterPro" id="IPR036148">
    <property type="entry name" value="MmgE/PrpD_sf"/>
</dbReference>
<gene>
    <name evidence="4" type="ORF">LMG27177_07228</name>
</gene>
<proteinExistence type="inferred from homology"/>
<dbReference type="PANTHER" id="PTHR16943:SF8">
    <property type="entry name" value="2-METHYLCITRATE DEHYDRATASE"/>
    <property type="match status" value="1"/>
</dbReference>
<dbReference type="AlphaFoldDB" id="A0A6J5H0Q6"/>
<feature type="domain" description="MmgE/PrpD N-terminal" evidence="2">
    <location>
        <begin position="41"/>
        <end position="270"/>
    </location>
</feature>
<dbReference type="Pfam" id="PF03972">
    <property type="entry name" value="MmgE_PrpD_N"/>
    <property type="match status" value="1"/>
</dbReference>